<feature type="region of interest" description="Disordered" evidence="1">
    <location>
        <begin position="123"/>
        <end position="158"/>
    </location>
</feature>
<dbReference type="AlphaFoldDB" id="A0AAV6PT82"/>
<sequence length="216" mass="23287">MLSLNDNIHAQVSLLAQCVYLCNRDKTGWCHISTCPAANGEQSSNFLTEYTCTNVHTHSGSFHDNKDLCVGAATYQQCVKTILNSSSLKSFEDDAIAFSVSAAAASSRYWYVLISVTLSAVSDESEGSGDDDTDDEDLSKINDVHNKHSRGSSVVDKTTGEENTDQLVLVITVVAVAVVALSVAAIVAVMLVRRRMHSRQQGVYSVPTEQDHKGGV</sequence>
<reference evidence="3 4" key="1">
    <citation type="journal article" date="2021" name="Sci. Rep.">
        <title>Chromosome anchoring in Senegalese sole (Solea senegalensis) reveals sex-associated markers and genome rearrangements in flatfish.</title>
        <authorList>
            <person name="Guerrero-Cozar I."/>
            <person name="Gomez-Garrido J."/>
            <person name="Berbel C."/>
            <person name="Martinez-Blanch J.F."/>
            <person name="Alioto T."/>
            <person name="Claros M.G."/>
            <person name="Gagnaire P.A."/>
            <person name="Manchado M."/>
        </authorList>
    </citation>
    <scope>NUCLEOTIDE SEQUENCE [LARGE SCALE GENOMIC DNA]</scope>
    <source>
        <strain evidence="3">Sse05_10M</strain>
    </source>
</reference>
<evidence type="ECO:0000313" key="3">
    <source>
        <dbReference type="EMBL" id="KAG7474834.1"/>
    </source>
</evidence>
<protein>
    <submittedName>
        <fullName evidence="3">Uncharacterized protein</fullName>
    </submittedName>
</protein>
<comment type="caution">
    <text evidence="3">The sequence shown here is derived from an EMBL/GenBank/DDBJ whole genome shotgun (WGS) entry which is preliminary data.</text>
</comment>
<evidence type="ECO:0000256" key="2">
    <source>
        <dbReference type="SAM" id="Phobius"/>
    </source>
</evidence>
<gene>
    <name evidence="3" type="ORF">JOB18_018221</name>
</gene>
<proteinExistence type="predicted"/>
<feature type="compositionally biased region" description="Acidic residues" evidence="1">
    <location>
        <begin position="123"/>
        <end position="137"/>
    </location>
</feature>
<keyword evidence="2" id="KW-1133">Transmembrane helix</keyword>
<organism evidence="3 4">
    <name type="scientific">Solea senegalensis</name>
    <name type="common">Senegalese sole</name>
    <dbReference type="NCBI Taxonomy" id="28829"/>
    <lineage>
        <taxon>Eukaryota</taxon>
        <taxon>Metazoa</taxon>
        <taxon>Chordata</taxon>
        <taxon>Craniata</taxon>
        <taxon>Vertebrata</taxon>
        <taxon>Euteleostomi</taxon>
        <taxon>Actinopterygii</taxon>
        <taxon>Neopterygii</taxon>
        <taxon>Teleostei</taxon>
        <taxon>Neoteleostei</taxon>
        <taxon>Acanthomorphata</taxon>
        <taxon>Carangaria</taxon>
        <taxon>Pleuronectiformes</taxon>
        <taxon>Pleuronectoidei</taxon>
        <taxon>Soleidae</taxon>
        <taxon>Solea</taxon>
    </lineage>
</organism>
<keyword evidence="4" id="KW-1185">Reference proteome</keyword>
<keyword evidence="2" id="KW-0812">Transmembrane</keyword>
<evidence type="ECO:0000256" key="1">
    <source>
        <dbReference type="SAM" id="MobiDB-lite"/>
    </source>
</evidence>
<dbReference type="Proteomes" id="UP000693946">
    <property type="component" value="Linkage Group LG9"/>
</dbReference>
<name>A0AAV6PT82_SOLSE</name>
<accession>A0AAV6PT82</accession>
<evidence type="ECO:0000313" key="4">
    <source>
        <dbReference type="Proteomes" id="UP000693946"/>
    </source>
</evidence>
<keyword evidence="2" id="KW-0472">Membrane</keyword>
<feature type="transmembrane region" description="Helical" evidence="2">
    <location>
        <begin position="167"/>
        <end position="192"/>
    </location>
</feature>
<dbReference type="EMBL" id="JAGKHQ010000021">
    <property type="protein sequence ID" value="KAG7474834.1"/>
    <property type="molecule type" value="Genomic_DNA"/>
</dbReference>